<dbReference type="InterPro" id="IPR010247">
    <property type="entry name" value="HutG_amidohyd"/>
</dbReference>
<dbReference type="RefSeq" id="WP_273597772.1">
    <property type="nucleotide sequence ID" value="NZ_JAQQXS010000015.1"/>
</dbReference>
<dbReference type="Proteomes" id="UP001219862">
    <property type="component" value="Unassembled WGS sequence"/>
</dbReference>
<reference evidence="1 2" key="1">
    <citation type="submission" date="2022-10" db="EMBL/GenBank/DDBJ databases">
        <title>paucibacter sp. hw8 Genome sequencing.</title>
        <authorList>
            <person name="Park S."/>
        </authorList>
    </citation>
    <scope>NUCLEOTIDE SEQUENCE [LARGE SCALE GENOMIC DNA]</scope>
    <source>
        <strain evidence="2">hw8</strain>
    </source>
</reference>
<gene>
    <name evidence="1" type="primary">hutG</name>
    <name evidence="1" type="ORF">PRZ01_15805</name>
</gene>
<accession>A0ABT5KW46</accession>
<evidence type="ECO:0000313" key="1">
    <source>
        <dbReference type="EMBL" id="MDC8786655.1"/>
    </source>
</evidence>
<dbReference type="NCBIfam" id="TIGR02017">
    <property type="entry name" value="hutG_amidohyd"/>
    <property type="match status" value="1"/>
</dbReference>
<name>A0ABT5KW46_9BURK</name>
<sequence length="266" mass="30348">MSEVFKLKPGRVPLLISMPHVGTEIPADQHRRYVPRALEVEDTDWHLEQLYADIADELGASLIVPRYSRYLIDLNRPPDDTPMYPGASNTELCPTRFFTGDSLYLEGQTPGQREKQRRRETYWLPYHKNLQAELSRLKAQHGYAVLFDAHSIRSELPWLFSGRLPDLNLGTADGAACDLGITKGLAAVLAVPTQFTHVVNGRFKGGYITRYYGQPERHQHAVQLEMCQRCYMDEWAPFNYRAELAAKVQPVLLALLQQLLAWRPAT</sequence>
<evidence type="ECO:0000313" key="2">
    <source>
        <dbReference type="Proteomes" id="UP001219862"/>
    </source>
</evidence>
<dbReference type="EMBL" id="JAQQXS010000015">
    <property type="protein sequence ID" value="MDC8786655.1"/>
    <property type="molecule type" value="Genomic_DNA"/>
</dbReference>
<proteinExistence type="predicted"/>
<dbReference type="EC" id="3.5.1.68" evidence="1"/>
<dbReference type="GO" id="GO:0050129">
    <property type="term" value="F:N-formylglutamate deformylase activity"/>
    <property type="evidence" value="ECO:0007669"/>
    <property type="project" value="UniProtKB-EC"/>
</dbReference>
<organism evidence="1 2">
    <name type="scientific">Roseateles koreensis</name>
    <dbReference type="NCBI Taxonomy" id="2987526"/>
    <lineage>
        <taxon>Bacteria</taxon>
        <taxon>Pseudomonadati</taxon>
        <taxon>Pseudomonadota</taxon>
        <taxon>Betaproteobacteria</taxon>
        <taxon>Burkholderiales</taxon>
        <taxon>Sphaerotilaceae</taxon>
        <taxon>Roseateles</taxon>
    </lineage>
</organism>
<dbReference type="InterPro" id="IPR007709">
    <property type="entry name" value="N-FG_amidohydro"/>
</dbReference>
<dbReference type="SUPFAM" id="SSF53187">
    <property type="entry name" value="Zn-dependent exopeptidases"/>
    <property type="match status" value="1"/>
</dbReference>
<dbReference type="Gene3D" id="3.40.630.40">
    <property type="entry name" value="Zn-dependent exopeptidases"/>
    <property type="match status" value="1"/>
</dbReference>
<keyword evidence="2" id="KW-1185">Reference proteome</keyword>
<protein>
    <submittedName>
        <fullName evidence="1">N-formylglutamate deformylase</fullName>
        <ecNumber evidence="1">3.5.1.68</ecNumber>
    </submittedName>
</protein>
<keyword evidence="1" id="KW-0378">Hydrolase</keyword>
<dbReference type="Pfam" id="PF05013">
    <property type="entry name" value="FGase"/>
    <property type="match status" value="1"/>
</dbReference>
<comment type="caution">
    <text evidence="1">The sequence shown here is derived from an EMBL/GenBank/DDBJ whole genome shotgun (WGS) entry which is preliminary data.</text>
</comment>